<evidence type="ECO:0000256" key="2">
    <source>
        <dbReference type="ARBA" id="ARBA00012417"/>
    </source>
</evidence>
<keyword evidence="12 16" id="KW-0238">DNA-binding</keyword>
<evidence type="ECO:0000259" key="19">
    <source>
        <dbReference type="SMART" id="SM00482"/>
    </source>
</evidence>
<dbReference type="CDD" id="cd08637">
    <property type="entry name" value="DNA_pol_A_pol_I_C"/>
    <property type="match status" value="1"/>
</dbReference>
<dbReference type="FunFam" id="1.20.1060.10:FF:000001">
    <property type="entry name" value="DNA polymerase I"/>
    <property type="match status" value="1"/>
</dbReference>
<evidence type="ECO:0000256" key="14">
    <source>
        <dbReference type="ARBA" id="ARBA00049244"/>
    </source>
</evidence>
<evidence type="ECO:0000256" key="16">
    <source>
        <dbReference type="RuleBase" id="RU004460"/>
    </source>
</evidence>
<feature type="domain" description="3'-5' exonuclease" evidence="17">
    <location>
        <begin position="326"/>
        <end position="506"/>
    </location>
</feature>
<dbReference type="CDD" id="cd06139">
    <property type="entry name" value="DNA_polA_I_Ecoli_like_exo"/>
    <property type="match status" value="1"/>
</dbReference>
<dbReference type="SMART" id="SM00279">
    <property type="entry name" value="HhH2"/>
    <property type="match status" value="1"/>
</dbReference>
<dbReference type="GO" id="GO:0008408">
    <property type="term" value="F:3'-5' exonuclease activity"/>
    <property type="evidence" value="ECO:0007669"/>
    <property type="project" value="UniProtKB-UniRule"/>
</dbReference>
<keyword evidence="21" id="KW-1185">Reference proteome</keyword>
<evidence type="ECO:0000256" key="1">
    <source>
        <dbReference type="ARBA" id="ARBA00007705"/>
    </source>
</evidence>
<dbReference type="GO" id="GO:0008409">
    <property type="term" value="F:5'-3' exonuclease activity"/>
    <property type="evidence" value="ECO:0007669"/>
    <property type="project" value="UniProtKB-UniRule"/>
</dbReference>
<evidence type="ECO:0000256" key="13">
    <source>
        <dbReference type="ARBA" id="ARBA00023204"/>
    </source>
</evidence>
<keyword evidence="8 16" id="KW-0227">DNA damage</keyword>
<dbReference type="Gene3D" id="3.30.70.370">
    <property type="match status" value="1"/>
</dbReference>
<dbReference type="GO" id="GO:0003887">
    <property type="term" value="F:DNA-directed DNA polymerase activity"/>
    <property type="evidence" value="ECO:0007669"/>
    <property type="project" value="UniProtKB-UniRule"/>
</dbReference>
<evidence type="ECO:0000256" key="12">
    <source>
        <dbReference type="ARBA" id="ARBA00023125"/>
    </source>
</evidence>
<dbReference type="Pfam" id="PF01612">
    <property type="entry name" value="DNA_pol_A_exo1"/>
    <property type="match status" value="1"/>
</dbReference>
<dbReference type="NCBIfam" id="TIGR00593">
    <property type="entry name" value="pola"/>
    <property type="match status" value="1"/>
</dbReference>
<dbReference type="GO" id="GO:0006302">
    <property type="term" value="P:double-strand break repair"/>
    <property type="evidence" value="ECO:0007669"/>
    <property type="project" value="TreeGrafter"/>
</dbReference>
<organism evidence="20 21">
    <name type="scientific">Entomospira nematocerorum</name>
    <dbReference type="NCBI Taxonomy" id="2719987"/>
    <lineage>
        <taxon>Bacteria</taxon>
        <taxon>Pseudomonadati</taxon>
        <taxon>Spirochaetota</taxon>
        <taxon>Spirochaetia</taxon>
        <taxon>Spirochaetales</taxon>
        <taxon>Spirochaetaceae</taxon>
        <taxon>Entomospira</taxon>
    </lineage>
</organism>
<dbReference type="RefSeq" id="WP_167702916.1">
    <property type="nucleotide sequence ID" value="NZ_CP118168.1"/>
</dbReference>
<evidence type="ECO:0000256" key="11">
    <source>
        <dbReference type="ARBA" id="ARBA00022932"/>
    </source>
</evidence>
<keyword evidence="9 16" id="KW-0378">Hydrolase</keyword>
<sequence length="916" mass="103780">MSEPLYILDGYALIYRAYYSMGNKPAIRNSRNENITAIMGFFRSFIALIKHYNIRYITVALDSKVPTFRKEQYPAYKANRDVTPQELHEQANLIESMLQEAGINTVRIDRYEADDIIASIVTQRLSQGLSNVIISGDKDLMQLINHQTSMLRFTSKREFKAGVEPIAIEDVIDKMGVFPGQIQDYLALIGDTSDNIPGVAGVGPKSAIKLLSEFHSLTQIYNYLGKVTPASLQTKLIQNKDNAFLSKDLIKLACDITLPFDVDNTKIFSVEEISFSQLIEKLHALEIYQIAEDIRKLAIVNAINSPSESGETATTQQTKQRLSLTFETITDIPSVIRLFQTLKQAKRFAYDSETSGLNPHSDRLIGMSFSIDGSHGYYIPFSAPLGESVVDIQEVLPLVKELLEDPAIEIIGQNLKFDYQFLRKHNIRMKPYFDTMIAAWLLDSEARVNLDTLASQYLGHTTIAYKDIVGKNEAFDHVPLAIASEYACEDASLTMRLAEIFQAKMEENKLNSLFFTLEMPLVSVLAEMEWRGIYIDREELSSLGKQLYQRIQQLEQSIFTIVGHQFNIQSPKQLASVLFEELKFANLKKNSTDIHILEELQRQHPQETIIKHIIDYRKLTKLNSTYVEGLLKEVSPTGSIHTSFLQTGTASGRLSSTQPNLQNIPIKDELGRSIRQVFKARDGYTLITADYSQIELVVLAHLAQDSTMLDIFQSGRDLHQETASFLFDTPLTSVTPEQRRIGKTINFGVIYGMSAFRLSNELQIPRHLATQFIESYFTRYTGVSQFIQDTITKTQHSSYVRTISQRMRKVPQINSNNRNERSASERVALNTIIQGSAADIVKRAMLLVDQAIQSRQIDAHLLLQVHDELIFEVHTDHIHECQAIISDAMHQAGLDFSPPIHLSISMEVGHHWGEFH</sequence>
<evidence type="ECO:0000256" key="4">
    <source>
        <dbReference type="ARBA" id="ARBA00022679"/>
    </source>
</evidence>
<dbReference type="SMART" id="SM00475">
    <property type="entry name" value="53EXOc"/>
    <property type="match status" value="1"/>
</dbReference>
<dbReference type="EMBL" id="JAATLK010000001">
    <property type="protein sequence ID" value="NIZ46450.1"/>
    <property type="molecule type" value="Genomic_DNA"/>
</dbReference>
<feature type="domain" description="5'-3' exonuclease" evidence="18">
    <location>
        <begin position="3"/>
        <end position="268"/>
    </location>
</feature>
<evidence type="ECO:0000259" key="17">
    <source>
        <dbReference type="SMART" id="SM00474"/>
    </source>
</evidence>
<evidence type="ECO:0000256" key="10">
    <source>
        <dbReference type="ARBA" id="ARBA00022839"/>
    </source>
</evidence>
<dbReference type="Pfam" id="PF01367">
    <property type="entry name" value="5_3_exonuc"/>
    <property type="match status" value="1"/>
</dbReference>
<dbReference type="EC" id="2.7.7.7" evidence="2 15"/>
<dbReference type="InterPro" id="IPR020045">
    <property type="entry name" value="DNA_polI_H3TH"/>
</dbReference>
<evidence type="ECO:0000256" key="15">
    <source>
        <dbReference type="NCBIfam" id="TIGR00593"/>
    </source>
</evidence>
<comment type="function">
    <text evidence="16">In addition to polymerase activity, this DNA polymerase exhibits 3'-5' and 5'-3' exonuclease activity.</text>
</comment>
<dbReference type="InterPro" id="IPR018320">
    <property type="entry name" value="DNA_polymerase_1"/>
</dbReference>
<dbReference type="Gene3D" id="1.10.150.20">
    <property type="entry name" value="5' to 3' exonuclease, C-terminal subdomain"/>
    <property type="match status" value="2"/>
</dbReference>
<keyword evidence="13 16" id="KW-0234">DNA repair</keyword>
<evidence type="ECO:0000259" key="18">
    <source>
        <dbReference type="SMART" id="SM00475"/>
    </source>
</evidence>
<dbReference type="InterPro" id="IPR002562">
    <property type="entry name" value="3'-5'_exonuclease_dom"/>
</dbReference>
<dbReference type="Gene3D" id="3.30.420.10">
    <property type="entry name" value="Ribonuclease H-like superfamily/Ribonuclease H"/>
    <property type="match status" value="1"/>
</dbReference>
<dbReference type="InterPro" id="IPR002298">
    <property type="entry name" value="DNA_polymerase_A"/>
</dbReference>
<keyword evidence="10 16" id="KW-0269">Exonuclease</keyword>
<dbReference type="GO" id="GO:0003677">
    <property type="term" value="F:DNA binding"/>
    <property type="evidence" value="ECO:0007669"/>
    <property type="project" value="UniProtKB-UniRule"/>
</dbReference>
<dbReference type="Pfam" id="PF02739">
    <property type="entry name" value="5_3_exonuc_N"/>
    <property type="match status" value="1"/>
</dbReference>
<dbReference type="PROSITE" id="PS00447">
    <property type="entry name" value="DNA_POLYMERASE_A"/>
    <property type="match status" value="1"/>
</dbReference>
<dbReference type="InterPro" id="IPR008918">
    <property type="entry name" value="HhH2"/>
</dbReference>
<dbReference type="InterPro" id="IPR043502">
    <property type="entry name" value="DNA/RNA_pol_sf"/>
</dbReference>
<proteinExistence type="inferred from homology"/>
<dbReference type="SMART" id="SM00474">
    <property type="entry name" value="35EXOc"/>
    <property type="match status" value="1"/>
</dbReference>
<keyword evidence="6 16" id="KW-0235">DNA replication</keyword>
<evidence type="ECO:0000256" key="8">
    <source>
        <dbReference type="ARBA" id="ARBA00022763"/>
    </source>
</evidence>
<comment type="catalytic activity">
    <reaction evidence="14 16">
        <text>DNA(n) + a 2'-deoxyribonucleoside 5'-triphosphate = DNA(n+1) + diphosphate</text>
        <dbReference type="Rhea" id="RHEA:22508"/>
        <dbReference type="Rhea" id="RHEA-COMP:17339"/>
        <dbReference type="Rhea" id="RHEA-COMP:17340"/>
        <dbReference type="ChEBI" id="CHEBI:33019"/>
        <dbReference type="ChEBI" id="CHEBI:61560"/>
        <dbReference type="ChEBI" id="CHEBI:173112"/>
        <dbReference type="EC" id="2.7.7.7"/>
    </reaction>
</comment>
<gene>
    <name evidence="16 20" type="primary">polA</name>
    <name evidence="20" type="ORF">HCT46_00710</name>
</gene>
<keyword evidence="11 16" id="KW-0239">DNA-directed DNA polymerase</keyword>
<dbReference type="GO" id="GO:0006261">
    <property type="term" value="P:DNA-templated DNA replication"/>
    <property type="evidence" value="ECO:0007669"/>
    <property type="project" value="UniProtKB-UniRule"/>
</dbReference>
<comment type="similarity">
    <text evidence="1 16">Belongs to the DNA polymerase type-A family.</text>
</comment>
<dbReference type="CDD" id="cd09898">
    <property type="entry name" value="H3TH_53EXO"/>
    <property type="match status" value="1"/>
</dbReference>
<dbReference type="InterPro" id="IPR020046">
    <property type="entry name" value="5-3_exonucl_a-hlix_arch_N"/>
</dbReference>
<dbReference type="InterPro" id="IPR036397">
    <property type="entry name" value="RNaseH_sf"/>
</dbReference>
<dbReference type="PRINTS" id="PR00868">
    <property type="entry name" value="DNAPOLI"/>
</dbReference>
<dbReference type="InterPro" id="IPR029060">
    <property type="entry name" value="PIN-like_dom_sf"/>
</dbReference>
<dbReference type="InterPro" id="IPR019760">
    <property type="entry name" value="DNA-dir_DNA_pol_A_CS"/>
</dbReference>
<comment type="caution">
    <text evidence="20">The sequence shown here is derived from an EMBL/GenBank/DDBJ whole genome shotgun (WGS) entry which is preliminary data.</text>
</comment>
<evidence type="ECO:0000256" key="7">
    <source>
        <dbReference type="ARBA" id="ARBA00022722"/>
    </source>
</evidence>
<dbReference type="InterPro" id="IPR001098">
    <property type="entry name" value="DNA-dir_DNA_pol_A_palm_dom"/>
</dbReference>
<dbReference type="Gene3D" id="1.20.1060.10">
    <property type="entry name" value="Taq DNA Polymerase, Chain T, domain 4"/>
    <property type="match status" value="1"/>
</dbReference>
<dbReference type="Pfam" id="PF00476">
    <property type="entry name" value="DNA_pol_A"/>
    <property type="match status" value="1"/>
</dbReference>
<dbReference type="PANTHER" id="PTHR10133:SF27">
    <property type="entry name" value="DNA POLYMERASE NU"/>
    <property type="match status" value="1"/>
</dbReference>
<keyword evidence="7" id="KW-0540">Nuclease</keyword>
<dbReference type="SUPFAM" id="SSF47807">
    <property type="entry name" value="5' to 3' exonuclease, C-terminal subdomain"/>
    <property type="match status" value="1"/>
</dbReference>
<evidence type="ECO:0000256" key="5">
    <source>
        <dbReference type="ARBA" id="ARBA00022695"/>
    </source>
</evidence>
<name>A0A968GDT3_9SPIO</name>
<dbReference type="PANTHER" id="PTHR10133">
    <property type="entry name" value="DNA POLYMERASE I"/>
    <property type="match status" value="1"/>
</dbReference>
<evidence type="ECO:0000313" key="21">
    <source>
        <dbReference type="Proteomes" id="UP000752013"/>
    </source>
</evidence>
<dbReference type="InterPro" id="IPR012337">
    <property type="entry name" value="RNaseH-like_sf"/>
</dbReference>
<protein>
    <recommendedName>
        <fullName evidence="3 15">DNA polymerase I</fullName>
        <ecNumber evidence="2 15">2.7.7.7</ecNumber>
    </recommendedName>
</protein>
<dbReference type="SMART" id="SM00482">
    <property type="entry name" value="POLAc"/>
    <property type="match status" value="1"/>
</dbReference>
<feature type="domain" description="DNA-directed DNA polymerase family A palm" evidence="19">
    <location>
        <begin position="671"/>
        <end position="877"/>
    </location>
</feature>
<keyword evidence="4 16" id="KW-0808">Transferase</keyword>
<reference evidence="20" key="1">
    <citation type="submission" date="2020-03" db="EMBL/GenBank/DDBJ databases">
        <title>Spirochaetal bacteria isolated from arthropods constitute a novel genus Entomospira genus novum within the order Spirochaetales.</title>
        <authorList>
            <person name="Grana-Miraglia L."/>
            <person name="Sikutova S."/>
            <person name="Fingerle V."/>
            <person name="Sing A."/>
            <person name="Castillo-Ramirez S."/>
            <person name="Margos G."/>
            <person name="Rudolf I."/>
        </authorList>
    </citation>
    <scope>NUCLEOTIDE SEQUENCE</scope>
    <source>
        <strain evidence="20">BR208</strain>
    </source>
</reference>
<keyword evidence="5 16" id="KW-0548">Nucleotidyltransferase</keyword>
<dbReference type="SUPFAM" id="SSF53098">
    <property type="entry name" value="Ribonuclease H-like"/>
    <property type="match status" value="1"/>
</dbReference>
<dbReference type="SUPFAM" id="SSF56672">
    <property type="entry name" value="DNA/RNA polymerases"/>
    <property type="match status" value="1"/>
</dbReference>
<dbReference type="InterPro" id="IPR036279">
    <property type="entry name" value="5-3_exonuclease_C_sf"/>
</dbReference>
<dbReference type="AlphaFoldDB" id="A0A968GDT3"/>
<dbReference type="NCBIfam" id="NF004397">
    <property type="entry name" value="PRK05755.1"/>
    <property type="match status" value="1"/>
</dbReference>
<accession>A0A968GDT3</accession>
<dbReference type="SUPFAM" id="SSF88723">
    <property type="entry name" value="PIN domain-like"/>
    <property type="match status" value="1"/>
</dbReference>
<dbReference type="FunFam" id="1.10.150.20:FF:000002">
    <property type="entry name" value="DNA polymerase I"/>
    <property type="match status" value="1"/>
</dbReference>
<evidence type="ECO:0000256" key="3">
    <source>
        <dbReference type="ARBA" id="ARBA00020311"/>
    </source>
</evidence>
<dbReference type="Proteomes" id="UP000752013">
    <property type="component" value="Unassembled WGS sequence"/>
</dbReference>
<evidence type="ECO:0000313" key="20">
    <source>
        <dbReference type="EMBL" id="NIZ46450.1"/>
    </source>
</evidence>
<evidence type="ECO:0000256" key="9">
    <source>
        <dbReference type="ARBA" id="ARBA00022801"/>
    </source>
</evidence>
<evidence type="ECO:0000256" key="6">
    <source>
        <dbReference type="ARBA" id="ARBA00022705"/>
    </source>
</evidence>
<dbReference type="InterPro" id="IPR002421">
    <property type="entry name" value="5-3_exonuclease"/>
</dbReference>
<dbReference type="CDD" id="cd09859">
    <property type="entry name" value="PIN_53EXO"/>
    <property type="match status" value="1"/>
</dbReference>
<dbReference type="Gene3D" id="3.40.50.1010">
    <property type="entry name" value="5'-nuclease"/>
    <property type="match status" value="1"/>
</dbReference>
<dbReference type="FunFam" id="1.10.150.20:FF:000003">
    <property type="entry name" value="DNA polymerase I"/>
    <property type="match status" value="1"/>
</dbReference>